<sequence>MNNSQNAPAQVQHPLEFLKEIEQQASLTQETLLRDNAAPWAELLAQYVDALTELAAQGKFDNPREYYGLDDSHAGGCG</sequence>
<gene>
    <name evidence="1" type="ORF">GCM10010315_12920</name>
</gene>
<keyword evidence="2" id="KW-1185">Reference proteome</keyword>
<comment type="caution">
    <text evidence="1">The sequence shown here is derived from an EMBL/GenBank/DDBJ whole genome shotgun (WGS) entry which is preliminary data.</text>
</comment>
<protein>
    <submittedName>
        <fullName evidence="1">Uncharacterized protein</fullName>
    </submittedName>
</protein>
<evidence type="ECO:0000313" key="2">
    <source>
        <dbReference type="Proteomes" id="UP001500886"/>
    </source>
</evidence>
<name>A0ABP6G2D7_9ACTN</name>
<organism evidence="1 2">
    <name type="scientific">Streptomyces luteosporeus</name>
    <dbReference type="NCBI Taxonomy" id="173856"/>
    <lineage>
        <taxon>Bacteria</taxon>
        <taxon>Bacillati</taxon>
        <taxon>Actinomycetota</taxon>
        <taxon>Actinomycetes</taxon>
        <taxon>Kitasatosporales</taxon>
        <taxon>Streptomycetaceae</taxon>
        <taxon>Streptomyces</taxon>
    </lineage>
</organism>
<dbReference type="Proteomes" id="UP001500886">
    <property type="component" value="Unassembled WGS sequence"/>
</dbReference>
<accession>A0ABP6G2D7</accession>
<dbReference type="Pfam" id="PF19784">
    <property type="entry name" value="DUF6269"/>
    <property type="match status" value="1"/>
</dbReference>
<proteinExistence type="predicted"/>
<evidence type="ECO:0000313" key="1">
    <source>
        <dbReference type="EMBL" id="GAA2711331.1"/>
    </source>
</evidence>
<dbReference type="InterPro" id="IPR046236">
    <property type="entry name" value="DUF6269"/>
</dbReference>
<dbReference type="EMBL" id="BAAASL010000004">
    <property type="protein sequence ID" value="GAA2711331.1"/>
    <property type="molecule type" value="Genomic_DNA"/>
</dbReference>
<dbReference type="RefSeq" id="WP_344433792.1">
    <property type="nucleotide sequence ID" value="NZ_BAAASL010000004.1"/>
</dbReference>
<reference evidence="2" key="1">
    <citation type="journal article" date="2019" name="Int. J. Syst. Evol. Microbiol.">
        <title>The Global Catalogue of Microorganisms (GCM) 10K type strain sequencing project: providing services to taxonomists for standard genome sequencing and annotation.</title>
        <authorList>
            <consortium name="The Broad Institute Genomics Platform"/>
            <consortium name="The Broad Institute Genome Sequencing Center for Infectious Disease"/>
            <person name="Wu L."/>
            <person name="Ma J."/>
        </authorList>
    </citation>
    <scope>NUCLEOTIDE SEQUENCE [LARGE SCALE GENOMIC DNA]</scope>
    <source>
        <strain evidence="2">JCM 4542</strain>
    </source>
</reference>